<evidence type="ECO:0000256" key="8">
    <source>
        <dbReference type="ARBA" id="ARBA00048212"/>
    </source>
</evidence>
<evidence type="ECO:0000313" key="14">
    <source>
        <dbReference type="Proteomes" id="UP000013909"/>
    </source>
</evidence>
<dbReference type="Pfam" id="PF01063">
    <property type="entry name" value="Aminotran_4"/>
    <property type="match status" value="1"/>
</dbReference>
<evidence type="ECO:0000256" key="4">
    <source>
        <dbReference type="ARBA" id="ARBA00005072"/>
    </source>
</evidence>
<keyword evidence="14" id="KW-1185">Reference proteome</keyword>
<dbReference type="Proteomes" id="UP000013909">
    <property type="component" value="Unassembled WGS sequence"/>
</dbReference>
<evidence type="ECO:0000256" key="11">
    <source>
        <dbReference type="RuleBase" id="RU004106"/>
    </source>
</evidence>
<dbReference type="RefSeq" id="WP_010854484.1">
    <property type="nucleotide sequence ID" value="NZ_AQHR01000065.1"/>
</dbReference>
<comment type="catalytic activity">
    <reaction evidence="10">
        <text>L-leucine + 2-oxoglutarate = 4-methyl-2-oxopentanoate + L-glutamate</text>
        <dbReference type="Rhea" id="RHEA:18321"/>
        <dbReference type="ChEBI" id="CHEBI:16810"/>
        <dbReference type="ChEBI" id="CHEBI:17865"/>
        <dbReference type="ChEBI" id="CHEBI:29985"/>
        <dbReference type="ChEBI" id="CHEBI:57427"/>
        <dbReference type="EC" id="2.6.1.42"/>
    </reaction>
</comment>
<dbReference type="CDD" id="cd00449">
    <property type="entry name" value="PLPDE_IV"/>
    <property type="match status" value="1"/>
</dbReference>
<reference evidence="13 14" key="1">
    <citation type="submission" date="2013-02" db="EMBL/GenBank/DDBJ databases">
        <title>A novel strain isolated from Lonar lake, Maharashtra, India.</title>
        <authorList>
            <person name="Singh A."/>
        </authorList>
    </citation>
    <scope>NUCLEOTIDE SEQUENCE [LARGE SCALE GENOMIC DNA]</scope>
    <source>
        <strain evidence="13 14">AK24</strain>
    </source>
</reference>
<dbReference type="SUPFAM" id="SSF56752">
    <property type="entry name" value="D-aminoacid aminotransferase-like PLP-dependent enzymes"/>
    <property type="match status" value="1"/>
</dbReference>
<evidence type="ECO:0000256" key="3">
    <source>
        <dbReference type="ARBA" id="ARBA00004931"/>
    </source>
</evidence>
<dbReference type="InterPro" id="IPR043131">
    <property type="entry name" value="BCAT-like_N"/>
</dbReference>
<gene>
    <name evidence="13" type="ORF">ADIS_2347</name>
</gene>
<dbReference type="EC" id="2.6.1.42" evidence="6"/>
<comment type="caution">
    <text evidence="13">The sequence shown here is derived from an EMBL/GenBank/DDBJ whole genome shotgun (WGS) entry which is preliminary data.</text>
</comment>
<keyword evidence="7 12" id="KW-0663">Pyridoxal phosphate</keyword>
<evidence type="ECO:0000313" key="13">
    <source>
        <dbReference type="EMBL" id="EON77137.1"/>
    </source>
</evidence>
<evidence type="ECO:0000256" key="1">
    <source>
        <dbReference type="ARBA" id="ARBA00001933"/>
    </source>
</evidence>
<comment type="catalytic activity">
    <reaction evidence="9">
        <text>L-isoleucine + 2-oxoglutarate = (S)-3-methyl-2-oxopentanoate + L-glutamate</text>
        <dbReference type="Rhea" id="RHEA:24801"/>
        <dbReference type="ChEBI" id="CHEBI:16810"/>
        <dbReference type="ChEBI" id="CHEBI:29985"/>
        <dbReference type="ChEBI" id="CHEBI:35146"/>
        <dbReference type="ChEBI" id="CHEBI:58045"/>
        <dbReference type="EC" id="2.6.1.42"/>
    </reaction>
</comment>
<dbReference type="STRING" id="1232681.ADIS_2347"/>
<evidence type="ECO:0000256" key="2">
    <source>
        <dbReference type="ARBA" id="ARBA00004824"/>
    </source>
</evidence>
<dbReference type="InterPro" id="IPR043132">
    <property type="entry name" value="BCAT-like_C"/>
</dbReference>
<accession>R7ZST6</accession>
<dbReference type="InterPro" id="IPR050571">
    <property type="entry name" value="Class-IV_PLP-Dep_Aminotrnsfr"/>
</dbReference>
<evidence type="ECO:0000256" key="7">
    <source>
        <dbReference type="ARBA" id="ARBA00022898"/>
    </source>
</evidence>
<sequence>MYLEKDSSGGWSFGRLANRAAFFGDGIFETMVFSNGRIRFANHHLARLNSGLRVLQLASKGFSTLKDLEKSLVNTLGKEENWRVRWNIFRAGLGKYTPTTEGIRETLYIQPFQSAPLIKKTSALSKTIKLYPTPWANCKTLNALPYVMANMERVSLGVDEILLTDGDGYLSEAGAANLFWKKDNTFYTPSLTHNCIAGVARAALIAHLKKKNIPLQEVSQKVDSIREADQVFTTNVTGVSFISSFEDTVFDPTSIPVVQQVFSF</sequence>
<comment type="cofactor">
    <cofactor evidence="1 12">
        <name>pyridoxal 5'-phosphate</name>
        <dbReference type="ChEBI" id="CHEBI:597326"/>
    </cofactor>
</comment>
<proteinExistence type="inferred from homology"/>
<dbReference type="PROSITE" id="PS00770">
    <property type="entry name" value="AA_TRANSFER_CLASS_4"/>
    <property type="match status" value="1"/>
</dbReference>
<dbReference type="EMBL" id="AQHR01000065">
    <property type="protein sequence ID" value="EON77137.1"/>
    <property type="molecule type" value="Genomic_DNA"/>
</dbReference>
<dbReference type="OrthoDB" id="9805628at2"/>
<evidence type="ECO:0000256" key="5">
    <source>
        <dbReference type="ARBA" id="ARBA00009320"/>
    </source>
</evidence>
<organism evidence="13 14">
    <name type="scientific">Lunatimonas lonarensis</name>
    <dbReference type="NCBI Taxonomy" id="1232681"/>
    <lineage>
        <taxon>Bacteria</taxon>
        <taxon>Pseudomonadati</taxon>
        <taxon>Bacteroidota</taxon>
        <taxon>Cytophagia</taxon>
        <taxon>Cytophagales</taxon>
        <taxon>Cyclobacteriaceae</taxon>
    </lineage>
</organism>
<dbReference type="Gene3D" id="3.20.10.10">
    <property type="entry name" value="D-amino Acid Aminotransferase, subunit A, domain 2"/>
    <property type="match status" value="1"/>
</dbReference>
<comment type="similarity">
    <text evidence="5 11">Belongs to the class-IV pyridoxal-phosphate-dependent aminotransferase family.</text>
</comment>
<dbReference type="AlphaFoldDB" id="R7ZST6"/>
<dbReference type="PATRIC" id="fig|1288963.3.peg.2340"/>
<keyword evidence="13" id="KW-0456">Lyase</keyword>
<dbReference type="GO" id="GO:0016829">
    <property type="term" value="F:lyase activity"/>
    <property type="evidence" value="ECO:0007669"/>
    <property type="project" value="UniProtKB-KW"/>
</dbReference>
<dbReference type="PANTHER" id="PTHR42743:SF11">
    <property type="entry name" value="AMINODEOXYCHORISMATE LYASE"/>
    <property type="match status" value="1"/>
</dbReference>
<comment type="pathway">
    <text evidence="2">Amino-acid biosynthesis; L-isoleucine biosynthesis; L-isoleucine from 2-oxobutanoate: step 4/4.</text>
</comment>
<dbReference type="InterPro" id="IPR018300">
    <property type="entry name" value="Aminotrans_IV_CS"/>
</dbReference>
<evidence type="ECO:0000256" key="10">
    <source>
        <dbReference type="ARBA" id="ARBA00049229"/>
    </source>
</evidence>
<dbReference type="GO" id="GO:0004084">
    <property type="term" value="F:branched-chain-amino-acid transaminase activity"/>
    <property type="evidence" value="ECO:0007669"/>
    <property type="project" value="UniProtKB-EC"/>
</dbReference>
<comment type="catalytic activity">
    <reaction evidence="8">
        <text>L-valine + 2-oxoglutarate = 3-methyl-2-oxobutanoate + L-glutamate</text>
        <dbReference type="Rhea" id="RHEA:24813"/>
        <dbReference type="ChEBI" id="CHEBI:11851"/>
        <dbReference type="ChEBI" id="CHEBI:16810"/>
        <dbReference type="ChEBI" id="CHEBI:29985"/>
        <dbReference type="ChEBI" id="CHEBI:57762"/>
        <dbReference type="EC" id="2.6.1.42"/>
    </reaction>
</comment>
<dbReference type="InterPro" id="IPR036038">
    <property type="entry name" value="Aminotransferase-like"/>
</dbReference>
<evidence type="ECO:0000256" key="9">
    <source>
        <dbReference type="ARBA" id="ARBA00048798"/>
    </source>
</evidence>
<dbReference type="InterPro" id="IPR001544">
    <property type="entry name" value="Aminotrans_IV"/>
</dbReference>
<name>R7ZST6_9BACT</name>
<comment type="pathway">
    <text evidence="4">Amino-acid biosynthesis; L-leucine biosynthesis; L-leucine from 3-methyl-2-oxobutanoate: step 4/4.</text>
</comment>
<dbReference type="Gene3D" id="3.30.470.10">
    <property type="match status" value="1"/>
</dbReference>
<evidence type="ECO:0000256" key="12">
    <source>
        <dbReference type="RuleBase" id="RU004516"/>
    </source>
</evidence>
<protein>
    <recommendedName>
        <fullName evidence="6">branched-chain-amino-acid transaminase</fullName>
        <ecNumber evidence="6">2.6.1.42</ecNumber>
    </recommendedName>
</protein>
<evidence type="ECO:0000256" key="6">
    <source>
        <dbReference type="ARBA" id="ARBA00013053"/>
    </source>
</evidence>
<dbReference type="PANTHER" id="PTHR42743">
    <property type="entry name" value="AMINO-ACID AMINOTRANSFERASE"/>
    <property type="match status" value="1"/>
</dbReference>
<dbReference type="GO" id="GO:0046394">
    <property type="term" value="P:carboxylic acid biosynthetic process"/>
    <property type="evidence" value="ECO:0007669"/>
    <property type="project" value="UniProtKB-ARBA"/>
</dbReference>
<comment type="pathway">
    <text evidence="3">Amino-acid biosynthesis; L-valine biosynthesis; L-valine from pyruvate: step 4/4.</text>
</comment>